<sequence>MAKEKDDDFSCEMATNGKNSFWRVDDSLGRDHGTYDRAHAADVQDRVWKENPDLEWVCMTLVPAVGATH</sequence>
<reference evidence="1 2" key="1">
    <citation type="journal article" date="2009" name="J. Bacteriol.">
        <title>The genome of Burkholderia cenocepacia J2315, an epidemic pathogen of cystic fibrosis patients.</title>
        <authorList>
            <person name="Holden M.T."/>
            <person name="Seth-Smith H.M."/>
            <person name="Crossman L.C."/>
            <person name="Sebaihia M."/>
            <person name="Bentley S.D."/>
            <person name="Cerdeno-Tarraga A.M."/>
            <person name="Thomson N.R."/>
            <person name="Bason N."/>
            <person name="Quail M.A."/>
            <person name="Sharp S."/>
            <person name="Cherevach I."/>
            <person name="Churcher C."/>
            <person name="Goodhead I."/>
            <person name="Hauser H."/>
            <person name="Holroyd N."/>
            <person name="Mungall K."/>
            <person name="Scott P."/>
            <person name="Walker D."/>
            <person name="White B."/>
            <person name="Rose H."/>
            <person name="Iversen P."/>
            <person name="Mil-Homens D."/>
            <person name="Rocha E.P."/>
            <person name="Fialho A.M."/>
            <person name="Baldwin A."/>
            <person name="Dowson C."/>
            <person name="Barrell B.G."/>
            <person name="Govan J.R."/>
            <person name="Vandamme P."/>
            <person name="Hart C.A."/>
            <person name="Mahenthiralingam E."/>
            <person name="Parkhill J."/>
        </authorList>
    </citation>
    <scope>NUCLEOTIDE SEQUENCE [LARGE SCALE GENOMIC DNA]</scope>
    <source>
        <strain evidence="2">ATCC BAA-245 / DSM 16553 / LMG 16656 / NCTC 13227 / J2315 / CF5610</strain>
    </source>
</reference>
<evidence type="ECO:0000313" key="1">
    <source>
        <dbReference type="EMBL" id="CAR53282.1"/>
    </source>
</evidence>
<gene>
    <name evidence="1" type="ORF">BCAL2968</name>
</gene>
<protein>
    <submittedName>
        <fullName evidence="1">Uncharacterized protein</fullName>
    </submittedName>
</protein>
<name>B4EB64_BURCJ</name>
<dbReference type="HOGENOM" id="CLU_2767844_0_0_4"/>
<keyword evidence="2" id="KW-1185">Reference proteome</keyword>
<dbReference type="Proteomes" id="UP000001035">
    <property type="component" value="Chromosome 1"/>
</dbReference>
<dbReference type="AlphaFoldDB" id="B4EB64"/>
<evidence type="ECO:0000313" key="2">
    <source>
        <dbReference type="Proteomes" id="UP000001035"/>
    </source>
</evidence>
<dbReference type="RefSeq" id="WP_006486834.1">
    <property type="nucleotide sequence ID" value="NC_011000.1"/>
</dbReference>
<dbReference type="KEGG" id="bcj:BCAL2968"/>
<organism evidence="1 2">
    <name type="scientific">Burkholderia cenocepacia (strain ATCC BAA-245 / DSM 16553 / LMG 16656 / NCTC 13227 / J2315 / CF5610)</name>
    <name type="common">Burkholderia cepacia (strain J2315)</name>
    <dbReference type="NCBI Taxonomy" id="216591"/>
    <lineage>
        <taxon>Bacteria</taxon>
        <taxon>Pseudomonadati</taxon>
        <taxon>Pseudomonadota</taxon>
        <taxon>Betaproteobacteria</taxon>
        <taxon>Burkholderiales</taxon>
        <taxon>Burkholderiaceae</taxon>
        <taxon>Burkholderia</taxon>
        <taxon>Burkholderia cepacia complex</taxon>
    </lineage>
</organism>
<dbReference type="EMBL" id="AM747720">
    <property type="protein sequence ID" value="CAR53282.1"/>
    <property type="molecule type" value="Genomic_DNA"/>
</dbReference>
<dbReference type="BioCyc" id="BCEN216591:G1G1V-3282-MONOMER"/>
<proteinExistence type="predicted"/>
<accession>B4EB64</accession>